<evidence type="ECO:0000313" key="1">
    <source>
        <dbReference type="EMBL" id="TNN64153.1"/>
    </source>
</evidence>
<dbReference type="Proteomes" id="UP000314294">
    <property type="component" value="Unassembled WGS sequence"/>
</dbReference>
<proteinExistence type="predicted"/>
<evidence type="ECO:0000313" key="2">
    <source>
        <dbReference type="Proteomes" id="UP000314294"/>
    </source>
</evidence>
<accession>A0A4Z2HGR1</accession>
<organism evidence="1 2">
    <name type="scientific">Liparis tanakae</name>
    <name type="common">Tanaka's snailfish</name>
    <dbReference type="NCBI Taxonomy" id="230148"/>
    <lineage>
        <taxon>Eukaryota</taxon>
        <taxon>Metazoa</taxon>
        <taxon>Chordata</taxon>
        <taxon>Craniata</taxon>
        <taxon>Vertebrata</taxon>
        <taxon>Euteleostomi</taxon>
        <taxon>Actinopterygii</taxon>
        <taxon>Neopterygii</taxon>
        <taxon>Teleostei</taxon>
        <taxon>Neoteleostei</taxon>
        <taxon>Acanthomorphata</taxon>
        <taxon>Eupercaria</taxon>
        <taxon>Perciformes</taxon>
        <taxon>Cottioidei</taxon>
        <taxon>Cottales</taxon>
        <taxon>Liparidae</taxon>
        <taxon>Liparis</taxon>
    </lineage>
</organism>
<sequence>MERGREGERERGRGLRLPKWTHISCPLSVPGITWRGKTQKSPLTASAVAVSFPMPVLAPVMRTVFPSRLTVDLHTPPAAYFLLTHSDSDYNSGR</sequence>
<dbReference type="AlphaFoldDB" id="A0A4Z2HGR1"/>
<dbReference type="EMBL" id="SRLO01000258">
    <property type="protein sequence ID" value="TNN64153.1"/>
    <property type="molecule type" value="Genomic_DNA"/>
</dbReference>
<gene>
    <name evidence="1" type="ORF">EYF80_025651</name>
</gene>
<comment type="caution">
    <text evidence="1">The sequence shown here is derived from an EMBL/GenBank/DDBJ whole genome shotgun (WGS) entry which is preliminary data.</text>
</comment>
<protein>
    <submittedName>
        <fullName evidence="1">Uncharacterized protein</fullName>
    </submittedName>
</protein>
<keyword evidence="2" id="KW-1185">Reference proteome</keyword>
<name>A0A4Z2HGR1_9TELE</name>
<reference evidence="1 2" key="1">
    <citation type="submission" date="2019-03" db="EMBL/GenBank/DDBJ databases">
        <title>First draft genome of Liparis tanakae, snailfish: a comprehensive survey of snailfish specific genes.</title>
        <authorList>
            <person name="Kim W."/>
            <person name="Song I."/>
            <person name="Jeong J.-H."/>
            <person name="Kim D."/>
            <person name="Kim S."/>
            <person name="Ryu S."/>
            <person name="Song J.Y."/>
            <person name="Lee S.K."/>
        </authorList>
    </citation>
    <scope>NUCLEOTIDE SEQUENCE [LARGE SCALE GENOMIC DNA]</scope>
    <source>
        <tissue evidence="1">Muscle</tissue>
    </source>
</reference>